<keyword evidence="1" id="KW-0472">Membrane</keyword>
<evidence type="ECO:0008006" key="4">
    <source>
        <dbReference type="Google" id="ProtNLM"/>
    </source>
</evidence>
<name>A0A9X2JC24_9SPHI</name>
<proteinExistence type="predicted"/>
<feature type="transmembrane region" description="Helical" evidence="1">
    <location>
        <begin position="29"/>
        <end position="59"/>
    </location>
</feature>
<keyword evidence="3" id="KW-1185">Reference proteome</keyword>
<protein>
    <recommendedName>
        <fullName evidence="4">FUSC family protein</fullName>
    </recommendedName>
</protein>
<keyword evidence="1" id="KW-0812">Transmembrane</keyword>
<dbReference type="RefSeq" id="WP_252587096.1">
    <property type="nucleotide sequence ID" value="NZ_JAMWYS010000024.1"/>
</dbReference>
<dbReference type="AlphaFoldDB" id="A0A9X2JC24"/>
<evidence type="ECO:0000256" key="1">
    <source>
        <dbReference type="SAM" id="Phobius"/>
    </source>
</evidence>
<dbReference type="Proteomes" id="UP001155182">
    <property type="component" value="Unassembled WGS sequence"/>
</dbReference>
<accession>A0A9X2JC24</accession>
<gene>
    <name evidence="2" type="ORF">NF867_07055</name>
</gene>
<keyword evidence="1" id="KW-1133">Transmembrane helix</keyword>
<evidence type="ECO:0000313" key="3">
    <source>
        <dbReference type="Proteomes" id="UP001155182"/>
    </source>
</evidence>
<dbReference type="EMBL" id="JAMWYS010000024">
    <property type="protein sequence ID" value="MCO4292613.1"/>
    <property type="molecule type" value="Genomic_DNA"/>
</dbReference>
<evidence type="ECO:0000313" key="2">
    <source>
        <dbReference type="EMBL" id="MCO4292613.1"/>
    </source>
</evidence>
<reference evidence="2" key="1">
    <citation type="submission" date="2022-06" db="EMBL/GenBank/DDBJ databases">
        <title>Solitalea sp. MAHUQ-68 isolated from rhizospheric soil.</title>
        <authorList>
            <person name="Huq M.A."/>
        </authorList>
    </citation>
    <scope>NUCLEOTIDE SEQUENCE</scope>
    <source>
        <strain evidence="2">MAHUQ-68</strain>
    </source>
</reference>
<sequence length="84" mass="9789">MENKGLSQLTDQELLDEAKKMKSFSLTNALFIGFLLGIVLYSIFKSTFGFLMLIPLYFVHRMINDPKNIRIKELEALLKHRNLK</sequence>
<organism evidence="2 3">
    <name type="scientific">Solitalea agri</name>
    <dbReference type="NCBI Taxonomy" id="2953739"/>
    <lineage>
        <taxon>Bacteria</taxon>
        <taxon>Pseudomonadati</taxon>
        <taxon>Bacteroidota</taxon>
        <taxon>Sphingobacteriia</taxon>
        <taxon>Sphingobacteriales</taxon>
        <taxon>Sphingobacteriaceae</taxon>
        <taxon>Solitalea</taxon>
    </lineage>
</organism>
<comment type="caution">
    <text evidence="2">The sequence shown here is derived from an EMBL/GenBank/DDBJ whole genome shotgun (WGS) entry which is preliminary data.</text>
</comment>